<dbReference type="CDD" id="cd07185">
    <property type="entry name" value="OmpA_C-like"/>
    <property type="match status" value="1"/>
</dbReference>
<keyword evidence="7" id="KW-1185">Reference proteome</keyword>
<dbReference type="EMBL" id="AP026868">
    <property type="protein sequence ID" value="BDS15648.1"/>
    <property type="molecule type" value="Genomic_DNA"/>
</dbReference>
<evidence type="ECO:0000256" key="4">
    <source>
        <dbReference type="SAM" id="SignalP"/>
    </source>
</evidence>
<dbReference type="Gene3D" id="3.30.1330.60">
    <property type="entry name" value="OmpA-like domain"/>
    <property type="match status" value="1"/>
</dbReference>
<dbReference type="RefSeq" id="WP_264793637.1">
    <property type="nucleotide sequence ID" value="NZ_AP026868.1"/>
</dbReference>
<proteinExistence type="predicted"/>
<dbReference type="InterPro" id="IPR050330">
    <property type="entry name" value="Bact_OuterMem_StrucFunc"/>
</dbReference>
<keyword evidence="3" id="KW-0998">Cell outer membrane</keyword>
<feature type="chain" id="PRO_5037248965" evidence="4">
    <location>
        <begin position="28"/>
        <end position="463"/>
    </location>
</feature>
<reference evidence="6" key="1">
    <citation type="submission" date="2022-09" db="EMBL/GenBank/DDBJ databases">
        <title>Aureispira anguillicida sp. nov., isolated from Leptocephalus of Japanese eel Anguilla japonica.</title>
        <authorList>
            <person name="Yuasa K."/>
            <person name="Mekata T."/>
            <person name="Ikunari K."/>
        </authorList>
    </citation>
    <scope>NUCLEOTIDE SEQUENCE</scope>
    <source>
        <strain evidence="6">EL160426</strain>
        <plasmid evidence="6">pAUEa</plasmid>
    </source>
</reference>
<feature type="signal peptide" evidence="4">
    <location>
        <begin position="1"/>
        <end position="27"/>
    </location>
</feature>
<dbReference type="PANTHER" id="PTHR30329">
    <property type="entry name" value="STATOR ELEMENT OF FLAGELLAR MOTOR COMPLEX"/>
    <property type="match status" value="1"/>
</dbReference>
<name>A0A915YMP8_9BACT</name>
<dbReference type="GO" id="GO:0009279">
    <property type="term" value="C:cell outer membrane"/>
    <property type="evidence" value="ECO:0007669"/>
    <property type="project" value="UniProtKB-SubCell"/>
</dbReference>
<sequence length="463" mass="52304">MKTKFYINSSLSLLFILASFYSNFVSGQDTASINIYFDTDKYNLSANALDRIDALIASFPINQIAKVQLLGHTDSRSNEVYNQILSENRVQTTKTALIDLGIDEKKIHTVGWGERKPLESNETGFGRQQNRRVEIAVYRKKTIHIATVPKQKDTIDKPKPPLLDDLVEKAMDCSKDTTLTMPNGSLVTFGICDYYAHKDCFKFTEFIHPDSARAAGLSTMAADGTPLISVGMFKVELCKNPANSSKRYEDPPCIIAHIPLRTSSINKGCNAPVRGITKWFQRPDGSWVDSAESMELVEINGQLYYKTEVCGAGIYNGDRKGSGNGDRYYLTRVKVAKGLHLLDAKISFDAPFSILGSIKKGSKRMVKIPVPEEMLCNSCSDAIVYAKALDKNGDTLILNYTIADPYHRRTAFGQCRGKVVKKFLFFFKIREKNIYRKYFLRRKDFKVCLFYQKKEDEHLSQID</sequence>
<evidence type="ECO:0000259" key="5">
    <source>
        <dbReference type="Pfam" id="PF00691"/>
    </source>
</evidence>
<dbReference type="PANTHER" id="PTHR30329:SF21">
    <property type="entry name" value="LIPOPROTEIN YIAD-RELATED"/>
    <property type="match status" value="1"/>
</dbReference>
<feature type="domain" description="OmpA-like" evidence="5">
    <location>
        <begin position="36"/>
        <end position="131"/>
    </location>
</feature>
<dbReference type="SUPFAM" id="SSF103088">
    <property type="entry name" value="OmpA-like"/>
    <property type="match status" value="1"/>
</dbReference>
<dbReference type="AlphaFoldDB" id="A0A915YMP8"/>
<evidence type="ECO:0000256" key="3">
    <source>
        <dbReference type="ARBA" id="ARBA00023237"/>
    </source>
</evidence>
<accession>A0A915YMP8</accession>
<dbReference type="InterPro" id="IPR006665">
    <property type="entry name" value="OmpA-like"/>
</dbReference>
<protein>
    <submittedName>
        <fullName evidence="6">OmpA family protein</fullName>
    </submittedName>
</protein>
<dbReference type="Proteomes" id="UP001060919">
    <property type="component" value="Plasmid pAUEa"/>
</dbReference>
<geneLocation type="plasmid" evidence="6 7">
    <name>pAUEa</name>
</geneLocation>
<dbReference type="KEGG" id="aup:AsAng_0064320"/>
<dbReference type="PRINTS" id="PR01021">
    <property type="entry name" value="OMPADOMAIN"/>
</dbReference>
<dbReference type="InterPro" id="IPR006664">
    <property type="entry name" value="OMP_bac"/>
</dbReference>
<gene>
    <name evidence="6" type="ORF">AsAng_0064320</name>
</gene>
<evidence type="ECO:0000313" key="7">
    <source>
        <dbReference type="Proteomes" id="UP001060919"/>
    </source>
</evidence>
<comment type="subcellular location">
    <subcellularLocation>
        <location evidence="1">Cell outer membrane</location>
    </subcellularLocation>
</comment>
<keyword evidence="4" id="KW-0732">Signal</keyword>
<evidence type="ECO:0000313" key="6">
    <source>
        <dbReference type="EMBL" id="BDS15648.1"/>
    </source>
</evidence>
<keyword evidence="2" id="KW-0472">Membrane</keyword>
<evidence type="ECO:0000256" key="2">
    <source>
        <dbReference type="ARBA" id="ARBA00023136"/>
    </source>
</evidence>
<dbReference type="Pfam" id="PF00691">
    <property type="entry name" value="OmpA"/>
    <property type="match status" value="1"/>
</dbReference>
<evidence type="ECO:0000256" key="1">
    <source>
        <dbReference type="ARBA" id="ARBA00004442"/>
    </source>
</evidence>
<keyword evidence="6" id="KW-0614">Plasmid</keyword>
<dbReference type="InterPro" id="IPR036737">
    <property type="entry name" value="OmpA-like_sf"/>
</dbReference>
<organism evidence="6 7">
    <name type="scientific">Aureispira anguillae</name>
    <dbReference type="NCBI Taxonomy" id="2864201"/>
    <lineage>
        <taxon>Bacteria</taxon>
        <taxon>Pseudomonadati</taxon>
        <taxon>Bacteroidota</taxon>
        <taxon>Saprospiria</taxon>
        <taxon>Saprospirales</taxon>
        <taxon>Saprospiraceae</taxon>
        <taxon>Aureispira</taxon>
    </lineage>
</organism>